<dbReference type="InterPro" id="IPR045357">
    <property type="entry name" value="Aminopeptidase_N-like_N"/>
</dbReference>
<evidence type="ECO:0000256" key="2">
    <source>
        <dbReference type="PIRSR" id="PIRSR634015-3"/>
    </source>
</evidence>
<sequence>MQKHFSLIFISFLIFNGVSAQGLLEKKEEIFTRQDTLRGSITKERAWWDVKNYHLDIKVNPADSTISGSNTIKYQVVQEYKTMQIDLQNPMQIYKVIQDGKALKYSREGNAFFVDLIAHQTKGAVKELTIFYGGKPKVAVNPPWDGGITWKKDNNGNPFIASSCQGLGASVWWPNKDHMYDEVENMLISVNVPKNLTNVSNGRLLSVKQLKDGTKTYNWYVSNPINNYGVNINVGDYVSFSEKYKGEKGDLDCTYYVLRDNLAKAKKQFQDVPKMLKAFEHWFGPYPFYEDSYKLVEAPYLGMEHQSSVTYGNKFQNGYLGRDLSGTGWGLKFDFIIIHESGHEWFANNITYKDIADMWIHESFTNYSESLFVEYYYGKEAGFEYVRGTRKGIKNDKPIIGKYDVNNEGSGDMYPKGANMLHTIRQLVNSDEKWRGILRGLNNTFYHQTVTTKQIEDYLSQQVGIDLSTVFNQYLRDTRIPTLEYFFKDNQLGYRWTNCVAGFNMPVNVTLNGKEELLQPEMEWKRVPANTQNSVLEIDKNFYVASFNITE</sequence>
<feature type="domain" description="Aminopeptidase N-like N-terminal" evidence="4">
    <location>
        <begin position="52"/>
        <end position="228"/>
    </location>
</feature>
<proteinExistence type="predicted"/>
<organism evidence="5 6">
    <name type="scientific">Flavobacterium omnivorum</name>
    <dbReference type="NCBI Taxonomy" id="178355"/>
    <lineage>
        <taxon>Bacteria</taxon>
        <taxon>Pseudomonadati</taxon>
        <taxon>Bacteroidota</taxon>
        <taxon>Flavobacteriia</taxon>
        <taxon>Flavobacteriales</taxon>
        <taxon>Flavobacteriaceae</taxon>
        <taxon>Flavobacterium</taxon>
    </lineage>
</organism>
<feature type="binding site" evidence="2">
    <location>
        <position position="339"/>
    </location>
    <ligand>
        <name>Zn(2+)</name>
        <dbReference type="ChEBI" id="CHEBI:29105"/>
        <note>catalytic</note>
    </ligand>
</feature>
<dbReference type="PANTHER" id="PTHR45726:SF3">
    <property type="entry name" value="LEUKOTRIENE A-4 HYDROLASE"/>
    <property type="match status" value="1"/>
</dbReference>
<dbReference type="GO" id="GO:0008270">
    <property type="term" value="F:zinc ion binding"/>
    <property type="evidence" value="ECO:0007669"/>
    <property type="project" value="InterPro"/>
</dbReference>
<dbReference type="OrthoDB" id="100605at2"/>
<protein>
    <submittedName>
        <fullName evidence="5">Peptidase family M1</fullName>
    </submittedName>
</protein>
<dbReference type="Gene3D" id="1.10.390.10">
    <property type="entry name" value="Neutral Protease Domain 2"/>
    <property type="match status" value="1"/>
</dbReference>
<evidence type="ECO:0000313" key="6">
    <source>
        <dbReference type="Proteomes" id="UP000199274"/>
    </source>
</evidence>
<evidence type="ECO:0000313" key="5">
    <source>
        <dbReference type="EMBL" id="SDH12809.1"/>
    </source>
</evidence>
<dbReference type="PANTHER" id="PTHR45726">
    <property type="entry name" value="LEUKOTRIENE A-4 HYDROLASE"/>
    <property type="match status" value="1"/>
</dbReference>
<evidence type="ECO:0000259" key="3">
    <source>
        <dbReference type="Pfam" id="PF01433"/>
    </source>
</evidence>
<feature type="binding site" evidence="2">
    <location>
        <position position="343"/>
    </location>
    <ligand>
        <name>Zn(2+)</name>
        <dbReference type="ChEBI" id="CHEBI:29105"/>
        <note>catalytic</note>
    </ligand>
</feature>
<dbReference type="Gene3D" id="2.60.40.1730">
    <property type="entry name" value="tricorn interacting facor f3 domain"/>
    <property type="match status" value="1"/>
</dbReference>
<feature type="active site" description="Proton donor" evidence="1">
    <location>
        <position position="414"/>
    </location>
</feature>
<dbReference type="Pfam" id="PF01433">
    <property type="entry name" value="Peptidase_M1"/>
    <property type="match status" value="1"/>
</dbReference>
<keyword evidence="6" id="KW-1185">Reference proteome</keyword>
<keyword evidence="2" id="KW-0479">Metal-binding</keyword>
<dbReference type="AlphaFoldDB" id="A0A1G7ZVT2"/>
<dbReference type="CDD" id="cd09603">
    <property type="entry name" value="M1_APN_like"/>
    <property type="match status" value="1"/>
</dbReference>
<dbReference type="STRING" id="178355.SAMN04488062_104221"/>
<reference evidence="6" key="1">
    <citation type="submission" date="2016-10" db="EMBL/GenBank/DDBJ databases">
        <authorList>
            <person name="Varghese N."/>
            <person name="Submissions S."/>
        </authorList>
    </citation>
    <scope>NUCLEOTIDE SEQUENCE [LARGE SCALE GENOMIC DNA]</scope>
    <source>
        <strain evidence="6">CGMCC 1.2747</strain>
    </source>
</reference>
<dbReference type="SUPFAM" id="SSF55486">
    <property type="entry name" value="Metalloproteases ('zincins'), catalytic domain"/>
    <property type="match status" value="1"/>
</dbReference>
<keyword evidence="2" id="KW-0862">Zinc</keyword>
<feature type="binding site" evidence="2">
    <location>
        <position position="362"/>
    </location>
    <ligand>
        <name>Zn(2+)</name>
        <dbReference type="ChEBI" id="CHEBI:29105"/>
        <note>catalytic</note>
    </ligand>
</feature>
<accession>A0A1G7ZVT2</accession>
<dbReference type="Proteomes" id="UP000199274">
    <property type="component" value="Unassembled WGS sequence"/>
</dbReference>
<dbReference type="InterPro" id="IPR027268">
    <property type="entry name" value="Peptidase_M4/M1_CTD_sf"/>
</dbReference>
<dbReference type="Pfam" id="PF17900">
    <property type="entry name" value="Peptidase_M1_N"/>
    <property type="match status" value="1"/>
</dbReference>
<dbReference type="InterPro" id="IPR042097">
    <property type="entry name" value="Aminopeptidase_N-like_N_sf"/>
</dbReference>
<feature type="domain" description="Peptidase M1 membrane alanine aminopeptidase" evidence="3">
    <location>
        <begin position="272"/>
        <end position="474"/>
    </location>
</feature>
<dbReference type="InterPro" id="IPR034015">
    <property type="entry name" value="M1_LTA4H"/>
</dbReference>
<dbReference type="GO" id="GO:0008237">
    <property type="term" value="F:metallopeptidase activity"/>
    <property type="evidence" value="ECO:0007669"/>
    <property type="project" value="InterPro"/>
</dbReference>
<dbReference type="RefSeq" id="WP_091256583.1">
    <property type="nucleotide sequence ID" value="NZ_FNDB01000004.1"/>
</dbReference>
<evidence type="ECO:0000259" key="4">
    <source>
        <dbReference type="Pfam" id="PF17900"/>
    </source>
</evidence>
<dbReference type="SUPFAM" id="SSF63737">
    <property type="entry name" value="Leukotriene A4 hydrolase N-terminal domain"/>
    <property type="match status" value="1"/>
</dbReference>
<name>A0A1G7ZVT2_9FLAO</name>
<evidence type="ECO:0000256" key="1">
    <source>
        <dbReference type="PIRSR" id="PIRSR634015-1"/>
    </source>
</evidence>
<dbReference type="EMBL" id="FNDB01000004">
    <property type="protein sequence ID" value="SDH12809.1"/>
    <property type="molecule type" value="Genomic_DNA"/>
</dbReference>
<comment type="cofactor">
    <cofactor evidence="2">
        <name>Zn(2+)</name>
        <dbReference type="ChEBI" id="CHEBI:29105"/>
    </cofactor>
    <text evidence="2">Binds 1 zinc ion per subunit.</text>
</comment>
<gene>
    <name evidence="5" type="ORF">SAMN04488062_104221</name>
</gene>
<feature type="active site" description="Proton acceptor" evidence="1">
    <location>
        <position position="340"/>
    </location>
</feature>
<dbReference type="InterPro" id="IPR014782">
    <property type="entry name" value="Peptidase_M1_dom"/>
</dbReference>